<reference evidence="1" key="1">
    <citation type="submission" date="2021-05" db="EMBL/GenBank/DDBJ databases">
        <authorList>
            <person name="Pan Q."/>
            <person name="Jouanno E."/>
            <person name="Zahm M."/>
            <person name="Klopp C."/>
            <person name="Cabau C."/>
            <person name="Louis A."/>
            <person name="Berthelot C."/>
            <person name="Parey E."/>
            <person name="Roest Crollius H."/>
            <person name="Montfort J."/>
            <person name="Robinson-Rechavi M."/>
            <person name="Bouchez O."/>
            <person name="Lampietro C."/>
            <person name="Lopez Roques C."/>
            <person name="Donnadieu C."/>
            <person name="Postlethwait J."/>
            <person name="Bobe J."/>
            <person name="Dillon D."/>
            <person name="Chandos A."/>
            <person name="von Hippel F."/>
            <person name="Guiguen Y."/>
        </authorList>
    </citation>
    <scope>NUCLEOTIDE SEQUENCE</scope>
    <source>
        <strain evidence="1">YG-Jan2019</strain>
    </source>
</reference>
<evidence type="ECO:0000313" key="1">
    <source>
        <dbReference type="EMBL" id="KAJ8009607.1"/>
    </source>
</evidence>
<organism evidence="1 2">
    <name type="scientific">Dallia pectoralis</name>
    <name type="common">Alaska blackfish</name>
    <dbReference type="NCBI Taxonomy" id="75939"/>
    <lineage>
        <taxon>Eukaryota</taxon>
        <taxon>Metazoa</taxon>
        <taxon>Chordata</taxon>
        <taxon>Craniata</taxon>
        <taxon>Vertebrata</taxon>
        <taxon>Euteleostomi</taxon>
        <taxon>Actinopterygii</taxon>
        <taxon>Neopterygii</taxon>
        <taxon>Teleostei</taxon>
        <taxon>Protacanthopterygii</taxon>
        <taxon>Esociformes</taxon>
        <taxon>Umbridae</taxon>
        <taxon>Dallia</taxon>
    </lineage>
</organism>
<sequence>MTGQGISTSHDEGTSGLRLARSRYSCMCSEQVLARFLEETIEEGKSLQEENAELAVDARPKQPNMSLCKWLRSYLKRNNRVDVLSFEESHIVGPLPAIIDLTPAAEKNPWVTGSGFPPRLIFVRPCAIISPTQESLNPESENIGIHHTRVRSLANKDYVSSNHRAQSGSSKKRLTSIADEMLQDILGELPCNVEDKPSQKSLWKQLQILCKRKNSSTVKAEVQR</sequence>
<protein>
    <submittedName>
        <fullName evidence="1">Uncharacterized protein</fullName>
    </submittedName>
</protein>
<accession>A0ACC2H1A7</accession>
<keyword evidence="2" id="KW-1185">Reference proteome</keyword>
<proteinExistence type="predicted"/>
<gene>
    <name evidence="1" type="ORF">DPEC_G00090660</name>
</gene>
<dbReference type="Proteomes" id="UP001157502">
    <property type="component" value="Chromosome 7"/>
</dbReference>
<comment type="caution">
    <text evidence="1">The sequence shown here is derived from an EMBL/GenBank/DDBJ whole genome shotgun (WGS) entry which is preliminary data.</text>
</comment>
<dbReference type="EMBL" id="CM055734">
    <property type="protein sequence ID" value="KAJ8009607.1"/>
    <property type="molecule type" value="Genomic_DNA"/>
</dbReference>
<evidence type="ECO:0000313" key="2">
    <source>
        <dbReference type="Proteomes" id="UP001157502"/>
    </source>
</evidence>
<name>A0ACC2H1A7_DALPE</name>